<keyword evidence="3 5" id="KW-1133">Transmembrane helix</keyword>
<dbReference type="SUPFAM" id="SSF101967">
    <property type="entry name" value="Adhesin YadA, collagen-binding domain"/>
    <property type="match status" value="1"/>
</dbReference>
<protein>
    <submittedName>
        <fullName evidence="7">YhgE/Pip domain-containing protein</fullName>
    </submittedName>
</protein>
<dbReference type="GO" id="GO:0016020">
    <property type="term" value="C:membrane"/>
    <property type="evidence" value="ECO:0007669"/>
    <property type="project" value="UniProtKB-SubCell"/>
</dbReference>
<evidence type="ECO:0000256" key="3">
    <source>
        <dbReference type="ARBA" id="ARBA00022989"/>
    </source>
</evidence>
<gene>
    <name evidence="7" type="ORF">H9Q80_06950</name>
</gene>
<feature type="transmembrane region" description="Helical" evidence="5">
    <location>
        <begin position="652"/>
        <end position="672"/>
    </location>
</feature>
<dbReference type="InterPro" id="IPR011049">
    <property type="entry name" value="Serralysin-like_metalloprot_C"/>
</dbReference>
<dbReference type="RefSeq" id="WP_117454646.1">
    <property type="nucleotide sequence ID" value="NZ_CP060636.1"/>
</dbReference>
<sequence>MREEWKGVLHSTWLKIVLVAIITIPMLYAGIFLGSMWDPYGKAEDIPVAVVNNDKQVTYNDKTLDVGNELVKNLKDNKSMKFSFMDETQAMNGLKDGTYYMVITIPSDFSKNATTLLDEHPEKMKLEYTTNPGTNYIATKMDDTAVSKIEESVSASVTKTYADTIFSQVKTLSSGLKDASDGSTKLYDGVNDAQDGSKLINDNLKVLANSTLTFENGTSTLVKGLSDYTNGVTSLQKGSIQLQDGLTQLNGNTPALASGIAQLTDGSQQLQSGVNEYTGGVNQLSDSSALLVENNATLVGGIKQVAQGSTALYQGSQNITNGLKTMSNQIGDNMEKSKADIQKLMHGNQAGASSMDTLKVQAQQLKDALNSASETQKTTIDTLKTVQTSDAVSAAKLNAVIQGMEASNTNYEQLSQVLDTLVTQSDQMKTVLNGNNQAITTLSQSMQDIKTALDAQGTSAEDMGLIQGMETLQNNLSVLNQSLNSDQGLVKGVETYTNGVRALSQGASQIQANSDALRNGASQVAQGSQALNNNVPTLTQGISELAQGSKSLTQGANTLVSNNPEILNGAQALQSGSTQLSDGANQLATGSDSLYNGLSTIKSGTSTLQTSLADGAKKSNMDISNQTKDMMASPVTLQHQEISTVENNGHAMAPYMMSVGLYVACMAFTLMYPLLKNNIQTKSGFKLWASKAGVMYVISTIMAIVMIGALMLVNGLSPYQVAGTFGMAILVAAAFMSMIVFFSITCGKIGSFIVLIFMVLQLGGAAGTYPIETSGVFYNVIHPFMPFTYSVEAFRHTLAMGGNITPDIMVFVGMIIIFSVLSILFYRWKANISDEAYEKTALAKFH</sequence>
<dbReference type="NCBIfam" id="TIGR03057">
    <property type="entry name" value="xxxLxxG_by_4"/>
    <property type="match status" value="4"/>
</dbReference>
<feature type="transmembrane region" description="Helical" evidence="5">
    <location>
        <begin position="749"/>
        <end position="769"/>
    </location>
</feature>
<evidence type="ECO:0000259" key="6">
    <source>
        <dbReference type="Pfam" id="PF12698"/>
    </source>
</evidence>
<dbReference type="Pfam" id="PF12698">
    <property type="entry name" value="ABC2_membrane_3"/>
    <property type="match status" value="1"/>
</dbReference>
<evidence type="ECO:0000256" key="4">
    <source>
        <dbReference type="ARBA" id="ARBA00023136"/>
    </source>
</evidence>
<keyword evidence="4 5" id="KW-0472">Membrane</keyword>
<proteinExistence type="predicted"/>
<accession>A0A7G9GS93</accession>
<dbReference type="PANTHER" id="PTHR43077">
    <property type="entry name" value="TRANSPORT PERMEASE YVFS-RELATED"/>
    <property type="match status" value="1"/>
</dbReference>
<feature type="transmembrane region" description="Helical" evidence="5">
    <location>
        <begin position="719"/>
        <end position="742"/>
    </location>
</feature>
<feature type="transmembrane region" description="Helical" evidence="5">
    <location>
        <begin position="693"/>
        <end position="713"/>
    </location>
</feature>
<keyword evidence="2 5" id="KW-0812">Transmembrane</keyword>
<dbReference type="PANTHER" id="PTHR43077:SF5">
    <property type="entry name" value="PHAGE INFECTION PROTEIN"/>
    <property type="match status" value="1"/>
</dbReference>
<name>A0A7G9GS93_9FIRM</name>
<dbReference type="KEGG" id="ehn:H9Q80_06950"/>
<dbReference type="NCBIfam" id="TIGR03061">
    <property type="entry name" value="pip_yhgE_Nterm"/>
    <property type="match status" value="1"/>
</dbReference>
<evidence type="ECO:0000313" key="7">
    <source>
        <dbReference type="EMBL" id="QNM13675.1"/>
    </source>
</evidence>
<evidence type="ECO:0000256" key="2">
    <source>
        <dbReference type="ARBA" id="ARBA00022692"/>
    </source>
</evidence>
<dbReference type="InterPro" id="IPR017500">
    <property type="entry name" value="Phage_infect_YhgE_N"/>
</dbReference>
<dbReference type="Gene3D" id="3.40.1710.10">
    <property type="entry name" value="abc type-2 transporter like domain"/>
    <property type="match status" value="1"/>
</dbReference>
<evidence type="ECO:0000256" key="1">
    <source>
        <dbReference type="ARBA" id="ARBA00004141"/>
    </source>
</evidence>
<organism evidence="7 8">
    <name type="scientific">[Eubacterium] hominis</name>
    <dbReference type="NCBI Taxonomy" id="2764325"/>
    <lineage>
        <taxon>Bacteria</taxon>
        <taxon>Bacillati</taxon>
        <taxon>Bacillota</taxon>
        <taxon>Erysipelotrichia</taxon>
        <taxon>Erysipelotrichales</taxon>
        <taxon>Erysipelotrichaceae</taxon>
        <taxon>Amedibacillus</taxon>
    </lineage>
</organism>
<feature type="transmembrane region" description="Helical" evidence="5">
    <location>
        <begin position="12"/>
        <end position="37"/>
    </location>
</feature>
<dbReference type="InterPro" id="IPR013525">
    <property type="entry name" value="ABC2_TM"/>
</dbReference>
<dbReference type="NCBIfam" id="TIGR03062">
    <property type="entry name" value="pip_yhgE_Cterm"/>
    <property type="match status" value="1"/>
</dbReference>
<feature type="domain" description="ABC-2 type transporter transmembrane" evidence="6">
    <location>
        <begin position="16"/>
        <end position="184"/>
    </location>
</feature>
<evidence type="ECO:0000313" key="8">
    <source>
        <dbReference type="Proteomes" id="UP000515856"/>
    </source>
</evidence>
<dbReference type="InterPro" id="IPR051328">
    <property type="entry name" value="T7SS_ABC-Transporter"/>
</dbReference>
<dbReference type="InterPro" id="IPR023908">
    <property type="entry name" value="xxxLxxG_rpt"/>
</dbReference>
<dbReference type="GO" id="GO:0140359">
    <property type="term" value="F:ABC-type transporter activity"/>
    <property type="evidence" value="ECO:0007669"/>
    <property type="project" value="InterPro"/>
</dbReference>
<reference evidence="7 8" key="1">
    <citation type="submission" date="2020-08" db="EMBL/GenBank/DDBJ databases">
        <authorList>
            <person name="Liu C."/>
            <person name="Sun Q."/>
        </authorList>
    </citation>
    <scope>NUCLEOTIDE SEQUENCE [LARGE SCALE GENOMIC DNA]</scope>
    <source>
        <strain evidence="7 8">NSJ-61</strain>
    </source>
</reference>
<dbReference type="EMBL" id="CP060636">
    <property type="protein sequence ID" value="QNM13675.1"/>
    <property type="molecule type" value="Genomic_DNA"/>
</dbReference>
<keyword evidence="8" id="KW-1185">Reference proteome</keyword>
<comment type="subcellular location">
    <subcellularLocation>
        <location evidence="1">Membrane</location>
        <topology evidence="1">Multi-pass membrane protein</topology>
    </subcellularLocation>
</comment>
<feature type="transmembrane region" description="Helical" evidence="5">
    <location>
        <begin position="808"/>
        <end position="826"/>
    </location>
</feature>
<dbReference type="InterPro" id="IPR017501">
    <property type="entry name" value="Phage_infect_YhgE_C"/>
</dbReference>
<dbReference type="AlphaFoldDB" id="A0A7G9GS93"/>
<dbReference type="Proteomes" id="UP000515856">
    <property type="component" value="Chromosome"/>
</dbReference>
<evidence type="ECO:0000256" key="5">
    <source>
        <dbReference type="SAM" id="Phobius"/>
    </source>
</evidence>